<dbReference type="Proteomes" id="UP000286576">
    <property type="component" value="Unassembled WGS sequence"/>
</dbReference>
<name>A0A418NSC6_9SPHN</name>
<feature type="region of interest" description="Disordered" evidence="1">
    <location>
        <begin position="57"/>
        <end position="170"/>
    </location>
</feature>
<sequence length="245" mass="25258">MATGRYVEKGKRLNWKLIVLIVVLHVAALYGLARALAPEFTARVIEQATSLVTVTVSTYEEEPPETEPSISPPQPDEGAAAEAGEEAVAREVVAPPQPLPRPSPAPRASSTGTENASGATDSGDGTGAGGSGDGTGSGRSGSGQGGAVAVGPSVRSGELNEARDFPVPEGGRAARFGKSVTVHFTVTTDGRAQGCTVASTQVDAATTARVCPLVTERIRFNPATARDGTPVEARYGYRVDFRARQ</sequence>
<evidence type="ECO:0000256" key="1">
    <source>
        <dbReference type="SAM" id="MobiDB-lite"/>
    </source>
</evidence>
<protein>
    <recommendedName>
        <fullName evidence="4">TonB family protein</fullName>
    </recommendedName>
</protein>
<evidence type="ECO:0000313" key="3">
    <source>
        <dbReference type="Proteomes" id="UP000286576"/>
    </source>
</evidence>
<dbReference type="RefSeq" id="WP_119587139.1">
    <property type="nucleotide sequence ID" value="NZ_CAWODQ010000024.1"/>
</dbReference>
<reference evidence="2 3" key="1">
    <citation type="submission" date="2018-08" db="EMBL/GenBank/DDBJ databases">
        <title>Erythrobacter zhengii sp.nov., a bacterium isolated from deep-sea sediment.</title>
        <authorList>
            <person name="Fang C."/>
            <person name="Wu Y.-H."/>
            <person name="Sun C."/>
            <person name="Wang H."/>
            <person name="Cheng H."/>
            <person name="Meng F.-X."/>
            <person name="Wang C.-S."/>
            <person name="Xu X.-W."/>
        </authorList>
    </citation>
    <scope>NUCLEOTIDE SEQUENCE [LARGE SCALE GENOMIC DNA]</scope>
    <source>
        <strain evidence="2 3">V18</strain>
    </source>
</reference>
<keyword evidence="3" id="KW-1185">Reference proteome</keyword>
<dbReference type="EMBL" id="QXFL01000004">
    <property type="protein sequence ID" value="RIV85946.1"/>
    <property type="molecule type" value="Genomic_DNA"/>
</dbReference>
<feature type="compositionally biased region" description="Gly residues" evidence="1">
    <location>
        <begin position="124"/>
        <end position="148"/>
    </location>
</feature>
<feature type="compositionally biased region" description="Low complexity" evidence="1">
    <location>
        <begin position="106"/>
        <end position="123"/>
    </location>
</feature>
<dbReference type="Gene3D" id="3.30.1150.10">
    <property type="match status" value="1"/>
</dbReference>
<proteinExistence type="predicted"/>
<dbReference type="AlphaFoldDB" id="A0A418NSC6"/>
<feature type="compositionally biased region" description="Pro residues" evidence="1">
    <location>
        <begin position="95"/>
        <end position="105"/>
    </location>
</feature>
<accession>A0A418NSC6</accession>
<organism evidence="2 3">
    <name type="scientific">Aurantiacibacter zhengii</name>
    <dbReference type="NCBI Taxonomy" id="2307003"/>
    <lineage>
        <taxon>Bacteria</taxon>
        <taxon>Pseudomonadati</taxon>
        <taxon>Pseudomonadota</taxon>
        <taxon>Alphaproteobacteria</taxon>
        <taxon>Sphingomonadales</taxon>
        <taxon>Erythrobacteraceae</taxon>
        <taxon>Aurantiacibacter</taxon>
    </lineage>
</organism>
<evidence type="ECO:0000313" key="2">
    <source>
        <dbReference type="EMBL" id="RIV85946.1"/>
    </source>
</evidence>
<comment type="caution">
    <text evidence="2">The sequence shown here is derived from an EMBL/GenBank/DDBJ whole genome shotgun (WGS) entry which is preliminary data.</text>
</comment>
<dbReference type="OrthoDB" id="7390536at2"/>
<gene>
    <name evidence="2" type="ORF">D2V07_11640</name>
</gene>
<evidence type="ECO:0008006" key="4">
    <source>
        <dbReference type="Google" id="ProtNLM"/>
    </source>
</evidence>